<evidence type="ECO:0000313" key="2">
    <source>
        <dbReference type="EMBL" id="MBW0496324.1"/>
    </source>
</evidence>
<comment type="caution">
    <text evidence="2">The sequence shown here is derived from an EMBL/GenBank/DDBJ whole genome shotgun (WGS) entry which is preliminary data.</text>
</comment>
<reference evidence="2" key="1">
    <citation type="submission" date="2021-03" db="EMBL/GenBank/DDBJ databases">
        <title>Draft genome sequence of rust myrtle Austropuccinia psidii MF-1, a brazilian biotype.</title>
        <authorList>
            <person name="Quecine M.C."/>
            <person name="Pachon D.M.R."/>
            <person name="Bonatelli M.L."/>
            <person name="Correr F.H."/>
            <person name="Franceschini L.M."/>
            <person name="Leite T.F."/>
            <person name="Margarido G.R.A."/>
            <person name="Almeida C.A."/>
            <person name="Ferrarezi J.A."/>
            <person name="Labate C.A."/>
        </authorList>
    </citation>
    <scope>NUCLEOTIDE SEQUENCE</scope>
    <source>
        <strain evidence="2">MF-1</strain>
    </source>
</reference>
<dbReference type="Pfam" id="PF07727">
    <property type="entry name" value="RVT_2"/>
    <property type="match status" value="1"/>
</dbReference>
<evidence type="ECO:0000313" key="3">
    <source>
        <dbReference type="Proteomes" id="UP000765509"/>
    </source>
</evidence>
<feature type="domain" description="Reverse transcriptase Ty1/copia-type" evidence="1">
    <location>
        <begin position="94"/>
        <end position="186"/>
    </location>
</feature>
<organism evidence="2 3">
    <name type="scientific">Austropuccinia psidii MF-1</name>
    <dbReference type="NCBI Taxonomy" id="1389203"/>
    <lineage>
        <taxon>Eukaryota</taxon>
        <taxon>Fungi</taxon>
        <taxon>Dikarya</taxon>
        <taxon>Basidiomycota</taxon>
        <taxon>Pucciniomycotina</taxon>
        <taxon>Pucciniomycetes</taxon>
        <taxon>Pucciniales</taxon>
        <taxon>Sphaerophragmiaceae</taxon>
        <taxon>Austropuccinia</taxon>
    </lineage>
</organism>
<name>A0A9Q3D3T6_9BASI</name>
<dbReference type="EMBL" id="AVOT02013556">
    <property type="protein sequence ID" value="MBW0496324.1"/>
    <property type="molecule type" value="Genomic_DNA"/>
</dbReference>
<gene>
    <name evidence="2" type="ORF">O181_036039</name>
</gene>
<keyword evidence="3" id="KW-1185">Reference proteome</keyword>
<sequence>MVQSESIIFPQFQSSTDSSRPTSKEFLGHIVNTMSLVEVLTEHLFATENQAIDSLILVKDVSIPEHLGQALLGPHREKWRQACIAKLDQMATRDVWEVVEKKPGMKTIGHRWVFDGSVECFKARLVACGDRQQPGVDCAEMYAPTASLMSLSLVLATAILKNWQVASFNVSCTYLYSPIDETILIEPLWYSIPYWPSFK</sequence>
<dbReference type="AlphaFoldDB" id="A0A9Q3D3T6"/>
<dbReference type="OrthoDB" id="3054497at2759"/>
<accession>A0A9Q3D3T6</accession>
<dbReference type="InterPro" id="IPR013103">
    <property type="entry name" value="RVT_2"/>
</dbReference>
<proteinExistence type="predicted"/>
<dbReference type="Proteomes" id="UP000765509">
    <property type="component" value="Unassembled WGS sequence"/>
</dbReference>
<evidence type="ECO:0000259" key="1">
    <source>
        <dbReference type="Pfam" id="PF07727"/>
    </source>
</evidence>
<protein>
    <recommendedName>
        <fullName evidence="1">Reverse transcriptase Ty1/copia-type domain-containing protein</fullName>
    </recommendedName>
</protein>